<evidence type="ECO:0000256" key="4">
    <source>
        <dbReference type="ARBA" id="ARBA00022833"/>
    </source>
</evidence>
<name>A0AAD5VTF0_9AGAR</name>
<keyword evidence="9" id="KW-1185">Reference proteome</keyword>
<dbReference type="InterPro" id="IPR012337">
    <property type="entry name" value="RNaseH-like_sf"/>
</dbReference>
<keyword evidence="5" id="KW-0539">Nucleus</keyword>
<sequence>MNPSSPSPSPPPGLSPPNRKRKLAAQLLNFDNAAQPALKQQQLAVEQLRKHQAGVQVEEIADNEGPSTLRRASPLDPNHTLEATDGSNDNNNDPPFVPSPATTPPARPPKTQSTHELEDKDNEKLTKKSKVGMRKGKKAAVSDESAEEELERLMKSWNSAVYGFYKPIPVIDDIDGHHVHVFTCSASGCRHKVRWYLDKNDRCSTSNLHDHAKKCWGEEVVKHAQAIKDLNQVCQTVGKIKNHLNGDITAMFSRLEEKGTVTYSHHQHTTKQASRPMYCVPSAVTVGRDVWHIFKKTKKHISEMLQGYDGALSFATDGWTSTNHKAYIAVTVHLIMDGKPLVLLLDIIELPILHSGINLAHAFVDILKEFGIQDKVILRQFEHRKLSAMEAGDNNTEEDGGDKAEGEGDGVDDEVDMSDVDGLAELSEADEDGIMPVRQVLTKLHKLSFAVKNSSMLALPEWFRILERLDLRSRMIPCDITAINELTDNRKLELCAYELSNWEWKIAQQLCNILKVFKQATTSFSASTSSIAKVLPAMDKIDKVLTSQVTESTYLSCIWSALSIGAKLLNQYYELTDHSDVYHIATILHPSYKLTYLEKAEWPEEWLSKALEIHQNMFNDLSDLEKTSLTPVTNELELYLEQPREKVDDVLQWWLQRHSMFPRLSYMALDYHSIPATSIAVEPESTRLLLCLSVWFRSGSVDKDDINATAKLPKIIIPFVCTLQLPVPSEPGGIPLPAEAGDLYPLLRVQVTAGRGKGQPWGTQGHRIVVMSTSSAGPTLILSTSSAHEVLQIPPTIDGDSFVTQTLASIYLAAPFLHCYRNGNYINTIPANLENSYRWGWERTHSTDEHSRYTHVYLRTTPEFMPQVIQHLVYQLNHPSLPLPAPVYHHSSSSSASASPPLPILSPASKRPTKRVSKAEPVSPHHQVPSSQRSAKRRKLAYKFKDEPLSPQLNGNHNGRPHSHKPLDRRT</sequence>
<feature type="domain" description="HAT C-terminal dimerisation" evidence="7">
    <location>
        <begin position="635"/>
        <end position="682"/>
    </location>
</feature>
<dbReference type="GO" id="GO:0046983">
    <property type="term" value="F:protein dimerization activity"/>
    <property type="evidence" value="ECO:0007669"/>
    <property type="project" value="InterPro"/>
</dbReference>
<comment type="subcellular location">
    <subcellularLocation>
        <location evidence="1">Nucleus</location>
    </subcellularLocation>
</comment>
<comment type="caution">
    <text evidence="8">The sequence shown here is derived from an EMBL/GenBank/DDBJ whole genome shotgun (WGS) entry which is preliminary data.</text>
</comment>
<feature type="compositionally biased region" description="Pro residues" evidence="6">
    <location>
        <begin position="95"/>
        <end position="108"/>
    </location>
</feature>
<dbReference type="PANTHER" id="PTHR46481:SF10">
    <property type="entry name" value="ZINC FINGER BED DOMAIN-CONTAINING PROTEIN 39"/>
    <property type="match status" value="1"/>
</dbReference>
<keyword evidence="4" id="KW-0862">Zinc</keyword>
<protein>
    <recommendedName>
        <fullName evidence="7">HAT C-terminal dimerisation domain-containing protein</fullName>
    </recommendedName>
</protein>
<feature type="compositionally biased region" description="Basic residues" evidence="6">
    <location>
        <begin position="127"/>
        <end position="138"/>
    </location>
</feature>
<accession>A0AAD5VTF0</accession>
<dbReference type="GO" id="GO:0005634">
    <property type="term" value="C:nucleus"/>
    <property type="evidence" value="ECO:0007669"/>
    <property type="project" value="UniProtKB-SubCell"/>
</dbReference>
<feature type="compositionally biased region" description="Pro residues" evidence="6">
    <location>
        <begin position="1"/>
        <end position="15"/>
    </location>
</feature>
<evidence type="ECO:0000313" key="9">
    <source>
        <dbReference type="Proteomes" id="UP001213000"/>
    </source>
</evidence>
<feature type="region of interest" description="Disordered" evidence="6">
    <location>
        <begin position="389"/>
        <end position="414"/>
    </location>
</feature>
<feature type="compositionally biased region" description="Low complexity" evidence="6">
    <location>
        <begin position="891"/>
        <end position="909"/>
    </location>
</feature>
<evidence type="ECO:0000256" key="1">
    <source>
        <dbReference type="ARBA" id="ARBA00004123"/>
    </source>
</evidence>
<dbReference type="SUPFAM" id="SSF53098">
    <property type="entry name" value="Ribonuclease H-like"/>
    <property type="match status" value="1"/>
</dbReference>
<dbReference type="GO" id="GO:0008270">
    <property type="term" value="F:zinc ion binding"/>
    <property type="evidence" value="ECO:0007669"/>
    <property type="project" value="UniProtKB-KW"/>
</dbReference>
<dbReference type="InterPro" id="IPR008906">
    <property type="entry name" value="HATC_C_dom"/>
</dbReference>
<evidence type="ECO:0000256" key="2">
    <source>
        <dbReference type="ARBA" id="ARBA00022723"/>
    </source>
</evidence>
<gene>
    <name evidence="8" type="ORF">NP233_g6964</name>
</gene>
<proteinExistence type="predicted"/>
<dbReference type="EMBL" id="JANIEX010000482">
    <property type="protein sequence ID" value="KAJ3566510.1"/>
    <property type="molecule type" value="Genomic_DNA"/>
</dbReference>
<feature type="region of interest" description="Disordered" evidence="6">
    <location>
        <begin position="887"/>
        <end position="971"/>
    </location>
</feature>
<dbReference type="InterPro" id="IPR052035">
    <property type="entry name" value="ZnF_BED_domain_contain"/>
</dbReference>
<dbReference type="AlphaFoldDB" id="A0AAD5VTF0"/>
<evidence type="ECO:0000256" key="6">
    <source>
        <dbReference type="SAM" id="MobiDB-lite"/>
    </source>
</evidence>
<reference evidence="8" key="1">
    <citation type="submission" date="2022-07" db="EMBL/GenBank/DDBJ databases">
        <title>Genome Sequence of Leucocoprinus birnbaumii.</title>
        <authorList>
            <person name="Buettner E."/>
        </authorList>
    </citation>
    <scope>NUCLEOTIDE SEQUENCE</scope>
    <source>
        <strain evidence="8">VT141</strain>
    </source>
</reference>
<keyword evidence="2" id="KW-0479">Metal-binding</keyword>
<evidence type="ECO:0000259" key="7">
    <source>
        <dbReference type="Pfam" id="PF05699"/>
    </source>
</evidence>
<evidence type="ECO:0000256" key="3">
    <source>
        <dbReference type="ARBA" id="ARBA00022771"/>
    </source>
</evidence>
<dbReference type="PANTHER" id="PTHR46481">
    <property type="entry name" value="ZINC FINGER BED DOMAIN-CONTAINING PROTEIN 4"/>
    <property type="match status" value="1"/>
</dbReference>
<evidence type="ECO:0000256" key="5">
    <source>
        <dbReference type="ARBA" id="ARBA00023242"/>
    </source>
</evidence>
<keyword evidence="3" id="KW-0863">Zinc-finger</keyword>
<feature type="region of interest" description="Disordered" evidence="6">
    <location>
        <begin position="49"/>
        <end position="147"/>
    </location>
</feature>
<feature type="region of interest" description="Disordered" evidence="6">
    <location>
        <begin position="1"/>
        <end position="20"/>
    </location>
</feature>
<evidence type="ECO:0000313" key="8">
    <source>
        <dbReference type="EMBL" id="KAJ3566510.1"/>
    </source>
</evidence>
<dbReference type="Proteomes" id="UP001213000">
    <property type="component" value="Unassembled WGS sequence"/>
</dbReference>
<organism evidence="8 9">
    <name type="scientific">Leucocoprinus birnbaumii</name>
    <dbReference type="NCBI Taxonomy" id="56174"/>
    <lineage>
        <taxon>Eukaryota</taxon>
        <taxon>Fungi</taxon>
        <taxon>Dikarya</taxon>
        <taxon>Basidiomycota</taxon>
        <taxon>Agaricomycotina</taxon>
        <taxon>Agaricomycetes</taxon>
        <taxon>Agaricomycetidae</taxon>
        <taxon>Agaricales</taxon>
        <taxon>Agaricineae</taxon>
        <taxon>Agaricaceae</taxon>
        <taxon>Leucocoprinus</taxon>
    </lineage>
</organism>
<feature type="compositionally biased region" description="Basic and acidic residues" evidence="6">
    <location>
        <begin position="113"/>
        <end position="126"/>
    </location>
</feature>
<dbReference type="Pfam" id="PF05699">
    <property type="entry name" value="Dimer_Tnp_hAT"/>
    <property type="match status" value="1"/>
</dbReference>